<feature type="compositionally biased region" description="Low complexity" evidence="8">
    <location>
        <begin position="474"/>
        <end position="501"/>
    </location>
</feature>
<dbReference type="InterPro" id="IPR036034">
    <property type="entry name" value="PDZ_sf"/>
</dbReference>
<evidence type="ECO:0000256" key="5">
    <source>
        <dbReference type="ARBA" id="ARBA00022989"/>
    </source>
</evidence>
<dbReference type="GO" id="GO:0005886">
    <property type="term" value="C:plasma membrane"/>
    <property type="evidence" value="ECO:0007669"/>
    <property type="project" value="UniProtKB-SubCell"/>
</dbReference>
<evidence type="ECO:0000313" key="11">
    <source>
        <dbReference type="Proteomes" id="UP000572268"/>
    </source>
</evidence>
<sequence length="1694" mass="176768">MAARSYDETSTAATTAVDIRIKRNWAEKWVDLVDSSKWLAIFFCEAETIKPAIPNKEESRGLKGFWKEFVWFISSVIRGMAQLTWNDNIWTGLGILSGACVGNWCVGICAFIGCCYTTGFPLLFGPPELKPLVGSGIYGLNGTLLGMAMGCFDARASQARTFDEVMLSCCRLFLPLSFMAVFCAVVTQWLNTKWTAKTGIPACSWPYNISMWTWIACATLTTNFQTIYTANPPSAPQYGQITVEWFFRSWMTGISQMMFSLNMWSGFCLLVGAFIGSPSTCFLTIWGSLIGVVTGVLLGMPFNSIIGLGVIGFNPIIYATGMGGQFVAPSLVGFIWMTFGCVMCGILAQLATNLAVLPWGGGSYSVPFTLMTTFMFGLFQEDLVARVPLMPARLWKNVERVWAAKSRASQASSILLKILTVGHKREATPKKRLSSSQQHDTNTVASSESTAAPPSSPSQESLMLKEVSTTTIQSNSSSVRTTTSTGNVTASQQHQQQQQQQDRTLRRRSSVAAHMAEEGRLAELRAIDPTQAPISESDIVELMIAAGDMGSQAGLTAQDGPESGWRKALIETALRTHGSRFAKVMDERLPAASESLRQAAKEIAATTSACKKVDLKRLMDTTFNPYASSASSATPTTQQQQASPLQHPLVDPLPSSNTTAAAVAAPPPPSAGRPSGLAAAAAGGSVDDFLGVLGYDQSQTPAGRGVSDQAAQGGIGFPTASSTAAYDGGGAEGGGSPETEQQMVLQQLLLLDQLQRQQQQQQQNGGTPGANDRQMAGFGSESGNLAGLLGSSATAGHLGEDGRAADSGAGAPGVGANEDQLQLGLLLQQQREAAAAAAAGDAAATATAPATAAGAPGGFPVASAGGQENSRGGVVRGGTPTGGGQTNEVIQQLQQQLTFAMALQLLQQQGGVEGGQPPGSRAQQPQQQAAGGGSMSPSFLTNLSQHLEGSPMEGLDSALGKTQQSSNDGNSALAAAAAMLQGGAAADLSAAPQHPQQQQQLPLEFSPQRQARQAEASGGYSAMSVHQQQVLRQHVVDKFDMSSDRWTQATGKQLELIIRALYQCNPQMREKGDLAAAIWHAVGMLCLHRASAAAATAGSPSSSPIRGGSPRGVPRSRGSPTAAAASATSPAAELRNLLLTSKEWQVAAGVVFSIAHVINSLYADKCGRVDQKSLLMALTLATSPNSLTESELVGISRLQQSILANLPAKALTDEVAPSLVDPYIRNLKPLIDLSHPSLLDATRLPIFERSALRYALQGYSSRLCLFADAHLLALTSIALASTEFGINVTQLSHPYRPNVPWYQLVGGDSPAAQRARRNGSSTESDLHVAVQLLLKYCRTTAASAARRAATAEAVVGSPRRLSPAMAAAVAGGLLSKRIDFDSHQPLGVSILGDRVVDVDPGRQAACIGVRRGWRLVKVNEHAFSGEILRDVIALRGRCTIEFEMPADELAVVGSGGIPTDSGSTTVTAGSGTSSDRMNFGTAMAVVGKRKPTAARQQSRGKAESPSKRRRAGSGTAKKATTAAGKGKKVAIPSGEAALAAAAAAEVAAAAMAAVGLMKEPAGATEEASGGGVASGEASAQAAAPAQASEEPREQQQPLPASSVPLVDNVDVDAPLPEGPPKEEAVPPPVDAPLELNQTVPTDTTSPPRTDEMGPLEDSKGDAESEIAAVAAAAAAAAVGEAGGPMTGETDKTEN</sequence>
<feature type="compositionally biased region" description="Polar residues" evidence="8">
    <location>
        <begin position="434"/>
        <end position="444"/>
    </location>
</feature>
<evidence type="ECO:0000256" key="2">
    <source>
        <dbReference type="ARBA" id="ARBA00005914"/>
    </source>
</evidence>
<dbReference type="InterPro" id="IPR004937">
    <property type="entry name" value="Urea_transporter"/>
</dbReference>
<evidence type="ECO:0000256" key="4">
    <source>
        <dbReference type="ARBA" id="ARBA00022692"/>
    </source>
</evidence>
<keyword evidence="6 9" id="KW-0472">Membrane</keyword>
<evidence type="ECO:0000256" key="8">
    <source>
        <dbReference type="SAM" id="MobiDB-lite"/>
    </source>
</evidence>
<feature type="transmembrane region" description="Helical" evidence="9">
    <location>
        <begin position="326"/>
        <end position="348"/>
    </location>
</feature>
<feature type="compositionally biased region" description="Low complexity" evidence="8">
    <location>
        <begin position="918"/>
        <end position="929"/>
    </location>
</feature>
<dbReference type="EMBL" id="JABANN010000630">
    <property type="protein sequence ID" value="KAF4655648.1"/>
    <property type="molecule type" value="Genomic_DNA"/>
</dbReference>
<feature type="transmembrane region" description="Helical" evidence="9">
    <location>
        <begin position="172"/>
        <end position="190"/>
    </location>
</feature>
<name>A0A7J6L8U3_PEROL</name>
<dbReference type="PANTHER" id="PTHR10464">
    <property type="entry name" value="UREA TRANSPORTER"/>
    <property type="match status" value="1"/>
</dbReference>
<feature type="region of interest" description="Disordered" evidence="8">
    <location>
        <begin position="859"/>
        <end position="883"/>
    </location>
</feature>
<evidence type="ECO:0000256" key="3">
    <source>
        <dbReference type="ARBA" id="ARBA00022475"/>
    </source>
</evidence>
<evidence type="ECO:0000256" key="1">
    <source>
        <dbReference type="ARBA" id="ARBA00004651"/>
    </source>
</evidence>
<feature type="region of interest" description="Disordered" evidence="8">
    <location>
        <begin position="427"/>
        <end position="514"/>
    </location>
</feature>
<comment type="catalytic activity">
    <reaction evidence="7">
        <text>urea(in) = urea(out)</text>
        <dbReference type="Rhea" id="RHEA:32799"/>
        <dbReference type="ChEBI" id="CHEBI:16199"/>
    </reaction>
</comment>
<dbReference type="PANTHER" id="PTHR10464:SF4">
    <property type="entry name" value="UREA TRANSPORTER"/>
    <property type="match status" value="1"/>
</dbReference>
<feature type="region of interest" description="Disordered" evidence="8">
    <location>
        <begin position="626"/>
        <end position="679"/>
    </location>
</feature>
<feature type="transmembrane region" description="Helical" evidence="9">
    <location>
        <begin position="355"/>
        <end position="379"/>
    </location>
</feature>
<dbReference type="Gene3D" id="1.10.3430.10">
    <property type="entry name" value="Ammonium transporter AmtB like domains"/>
    <property type="match status" value="1"/>
</dbReference>
<feature type="transmembrane region" description="Helical" evidence="9">
    <location>
        <begin position="282"/>
        <end position="306"/>
    </location>
</feature>
<protein>
    <recommendedName>
        <fullName evidence="12">PDZ domain-containing protein</fullName>
    </recommendedName>
</protein>
<proteinExistence type="inferred from homology"/>
<keyword evidence="5 9" id="KW-1133">Transmembrane helix</keyword>
<feature type="compositionally biased region" description="Polar residues" evidence="8">
    <location>
        <begin position="960"/>
        <end position="970"/>
    </location>
</feature>
<feature type="compositionally biased region" description="Gly residues" evidence="8">
    <location>
        <begin position="727"/>
        <end position="736"/>
    </location>
</feature>
<evidence type="ECO:0000256" key="7">
    <source>
        <dbReference type="ARBA" id="ARBA00033993"/>
    </source>
</evidence>
<dbReference type="InterPro" id="IPR029020">
    <property type="entry name" value="Ammonium/urea_transptr"/>
</dbReference>
<feature type="region of interest" description="Disordered" evidence="8">
    <location>
        <begin position="1563"/>
        <end position="1694"/>
    </location>
</feature>
<feature type="region of interest" description="Disordered" evidence="8">
    <location>
        <begin position="1096"/>
        <end position="1127"/>
    </location>
</feature>
<reference evidence="10 11" key="1">
    <citation type="submission" date="2020-04" db="EMBL/GenBank/DDBJ databases">
        <title>Perkinsus olseni comparative genomics.</title>
        <authorList>
            <person name="Bogema D.R."/>
        </authorList>
    </citation>
    <scope>NUCLEOTIDE SEQUENCE [LARGE SCALE GENOMIC DNA]</scope>
    <source>
        <strain evidence="10">ATCC PRA-31</strain>
    </source>
</reference>
<feature type="region of interest" description="Disordered" evidence="8">
    <location>
        <begin position="700"/>
        <end position="738"/>
    </location>
</feature>
<feature type="region of interest" description="Disordered" evidence="8">
    <location>
        <begin position="755"/>
        <end position="816"/>
    </location>
</feature>
<accession>A0A7J6L8U3</accession>
<comment type="similarity">
    <text evidence="2">Belongs to the urea transporter family.</text>
</comment>
<dbReference type="SUPFAM" id="SSF50156">
    <property type="entry name" value="PDZ domain-like"/>
    <property type="match status" value="1"/>
</dbReference>
<keyword evidence="3" id="KW-1003">Cell membrane</keyword>
<keyword evidence="4 9" id="KW-0812">Transmembrane</keyword>
<feature type="transmembrane region" description="Helical" evidence="9">
    <location>
        <begin position="132"/>
        <end position="152"/>
    </location>
</feature>
<feature type="compositionally biased region" description="Polar residues" evidence="8">
    <location>
        <begin position="1635"/>
        <end position="1647"/>
    </location>
</feature>
<dbReference type="GO" id="GO:0015204">
    <property type="term" value="F:urea transmembrane transporter activity"/>
    <property type="evidence" value="ECO:0007669"/>
    <property type="project" value="InterPro"/>
</dbReference>
<evidence type="ECO:0000256" key="9">
    <source>
        <dbReference type="SAM" id="Phobius"/>
    </source>
</evidence>
<feature type="transmembrane region" description="Helical" evidence="9">
    <location>
        <begin position="93"/>
        <end position="120"/>
    </location>
</feature>
<feature type="compositionally biased region" description="Low complexity" evidence="8">
    <location>
        <begin position="1574"/>
        <end position="1588"/>
    </location>
</feature>
<feature type="region of interest" description="Disordered" evidence="8">
    <location>
        <begin position="1453"/>
        <end position="1528"/>
    </location>
</feature>
<comment type="caution">
    <text evidence="10">The sequence shown here is derived from an EMBL/GenBank/DDBJ whole genome shotgun (WGS) entry which is preliminary data.</text>
</comment>
<gene>
    <name evidence="10" type="ORF">FOL46_008174</name>
</gene>
<feature type="compositionally biased region" description="Gly residues" evidence="8">
    <location>
        <begin position="874"/>
        <end position="883"/>
    </location>
</feature>
<feature type="compositionally biased region" description="Low complexity" evidence="8">
    <location>
        <begin position="627"/>
        <end position="644"/>
    </location>
</feature>
<feature type="compositionally biased region" description="Low complexity" evidence="8">
    <location>
        <begin position="445"/>
        <end position="461"/>
    </location>
</feature>
<feature type="transmembrane region" description="Helical" evidence="9">
    <location>
        <begin position="254"/>
        <end position="275"/>
    </location>
</feature>
<feature type="compositionally biased region" description="Low complexity" evidence="8">
    <location>
        <begin position="1459"/>
        <end position="1474"/>
    </location>
</feature>
<feature type="compositionally biased region" description="Low complexity" evidence="8">
    <location>
        <begin position="1512"/>
        <end position="1524"/>
    </location>
</feature>
<feature type="compositionally biased region" description="Basic and acidic residues" evidence="8">
    <location>
        <begin position="1648"/>
        <end position="1662"/>
    </location>
</feature>
<feature type="compositionally biased region" description="Low complexity" evidence="8">
    <location>
        <begin position="1665"/>
        <end position="1679"/>
    </location>
</feature>
<dbReference type="Pfam" id="PF03253">
    <property type="entry name" value="UT"/>
    <property type="match status" value="1"/>
</dbReference>
<evidence type="ECO:0000256" key="6">
    <source>
        <dbReference type="ARBA" id="ARBA00023136"/>
    </source>
</evidence>
<comment type="subcellular location">
    <subcellularLocation>
        <location evidence="1">Cell membrane</location>
        <topology evidence="1">Multi-pass membrane protein</topology>
    </subcellularLocation>
</comment>
<organism evidence="10 11">
    <name type="scientific">Perkinsus olseni</name>
    <name type="common">Perkinsus atlanticus</name>
    <dbReference type="NCBI Taxonomy" id="32597"/>
    <lineage>
        <taxon>Eukaryota</taxon>
        <taxon>Sar</taxon>
        <taxon>Alveolata</taxon>
        <taxon>Perkinsozoa</taxon>
        <taxon>Perkinsea</taxon>
        <taxon>Perkinsida</taxon>
        <taxon>Perkinsidae</taxon>
        <taxon>Perkinsus</taxon>
    </lineage>
</organism>
<dbReference type="Proteomes" id="UP000572268">
    <property type="component" value="Unassembled WGS sequence"/>
</dbReference>
<evidence type="ECO:0000313" key="10">
    <source>
        <dbReference type="EMBL" id="KAF4655648.1"/>
    </source>
</evidence>
<evidence type="ECO:0008006" key="12">
    <source>
        <dbReference type="Google" id="ProtNLM"/>
    </source>
</evidence>
<feature type="region of interest" description="Disordered" evidence="8">
    <location>
        <begin position="910"/>
        <end position="970"/>
    </location>
</feature>